<feature type="transmembrane region" description="Helical" evidence="1">
    <location>
        <begin position="16"/>
        <end position="36"/>
    </location>
</feature>
<evidence type="ECO:0000256" key="1">
    <source>
        <dbReference type="SAM" id="Phobius"/>
    </source>
</evidence>
<feature type="transmembrane region" description="Helical" evidence="1">
    <location>
        <begin position="72"/>
        <end position="97"/>
    </location>
</feature>
<dbReference type="Proteomes" id="UP001139461">
    <property type="component" value="Unassembled WGS sequence"/>
</dbReference>
<organism evidence="2 3">
    <name type="scientific">Aequorivita vitellina</name>
    <dbReference type="NCBI Taxonomy" id="2874475"/>
    <lineage>
        <taxon>Bacteria</taxon>
        <taxon>Pseudomonadati</taxon>
        <taxon>Bacteroidota</taxon>
        <taxon>Flavobacteriia</taxon>
        <taxon>Flavobacteriales</taxon>
        <taxon>Flavobacteriaceae</taxon>
        <taxon>Aequorivita</taxon>
    </lineage>
</organism>
<proteinExistence type="predicted"/>
<gene>
    <name evidence="2" type="ORF">K8089_11185</name>
</gene>
<keyword evidence="3" id="KW-1185">Reference proteome</keyword>
<dbReference type="RefSeq" id="WP_237603375.1">
    <property type="nucleotide sequence ID" value="NZ_JAIRBA010000022.1"/>
</dbReference>
<dbReference type="EMBL" id="JAIRBA010000022">
    <property type="protein sequence ID" value="MCG2419587.1"/>
    <property type="molecule type" value="Genomic_DNA"/>
</dbReference>
<keyword evidence="1" id="KW-0812">Transmembrane</keyword>
<accession>A0A9X1QYB6</accession>
<comment type="caution">
    <text evidence="2">The sequence shown here is derived from an EMBL/GenBank/DDBJ whole genome shotgun (WGS) entry which is preliminary data.</text>
</comment>
<feature type="transmembrane region" description="Helical" evidence="1">
    <location>
        <begin position="42"/>
        <end position="65"/>
    </location>
</feature>
<dbReference type="AlphaFoldDB" id="A0A9X1QYB6"/>
<reference evidence="2" key="1">
    <citation type="submission" date="2021-09" db="EMBL/GenBank/DDBJ databases">
        <title>Genome of Aequorivita sp. strain F47161.</title>
        <authorList>
            <person name="Wang Y."/>
        </authorList>
    </citation>
    <scope>NUCLEOTIDE SEQUENCE</scope>
    <source>
        <strain evidence="2">F47161</strain>
    </source>
</reference>
<evidence type="ECO:0000313" key="2">
    <source>
        <dbReference type="EMBL" id="MCG2419587.1"/>
    </source>
</evidence>
<protein>
    <submittedName>
        <fullName evidence="2">Uncharacterized protein</fullName>
    </submittedName>
</protein>
<name>A0A9X1QYB6_9FLAO</name>
<evidence type="ECO:0000313" key="3">
    <source>
        <dbReference type="Proteomes" id="UP001139461"/>
    </source>
</evidence>
<keyword evidence="1" id="KW-0472">Membrane</keyword>
<sequence length="104" mass="11773">MNPKKNKTEHRANKRLLAMVVTAALLLIVPLIAMQFTEQVNWHFADFAVMAILLFGVGLSCELVLRKFKKPIFRICLCVFLFIAFCLIWVELAVGIFGSPFAES</sequence>
<keyword evidence="1" id="KW-1133">Transmembrane helix</keyword>